<dbReference type="EMBL" id="JAYDYW010000006">
    <property type="protein sequence ID" value="MEE1673913.1"/>
    <property type="molecule type" value="Genomic_DNA"/>
</dbReference>
<evidence type="ECO:0000313" key="3">
    <source>
        <dbReference type="Proteomes" id="UP001310248"/>
    </source>
</evidence>
<proteinExistence type="predicted"/>
<name>A0ABU7G3K7_9ALTE</name>
<feature type="signal peptide" evidence="1">
    <location>
        <begin position="1"/>
        <end position="20"/>
    </location>
</feature>
<dbReference type="Proteomes" id="UP001310248">
    <property type="component" value="Unassembled WGS sequence"/>
</dbReference>
<reference evidence="3" key="1">
    <citation type="submission" date="2023-07" db="EMBL/GenBank/DDBJ databases">
        <title>Draft genome sequence of Agarivorans aestuarii strain ZMCS4, a CAZymes producing bacteria isolated from the marine brown algae Clodostephus spongiosus.</title>
        <authorList>
            <person name="Lorente B."/>
            <person name="Cabral C."/>
            <person name="Frias J."/>
            <person name="Faria J."/>
            <person name="Toubarro D."/>
        </authorList>
    </citation>
    <scope>NUCLEOTIDE SEQUENCE [LARGE SCALE GENOMIC DNA]</scope>
    <source>
        <strain evidence="3">ZMCS4</strain>
    </source>
</reference>
<protein>
    <submittedName>
        <fullName evidence="2">Uncharacterized protein</fullName>
    </submittedName>
</protein>
<gene>
    <name evidence="2" type="ORF">SNR37_003340</name>
</gene>
<evidence type="ECO:0000256" key="1">
    <source>
        <dbReference type="SAM" id="SignalP"/>
    </source>
</evidence>
<reference evidence="2 3" key="2">
    <citation type="submission" date="2023-12" db="EMBL/GenBank/DDBJ databases">
        <authorList>
            <consortium name="Cladostephus spongiosus"/>
            <person name="Lorente B."/>
            <person name="Cabral C."/>
            <person name="Frias J."/>
            <person name="Faria J."/>
            <person name="Toubarro D."/>
        </authorList>
    </citation>
    <scope>NUCLEOTIDE SEQUENCE [LARGE SCALE GENOMIC DNA]</scope>
    <source>
        <strain evidence="2 3">ZMCS4</strain>
    </source>
</reference>
<feature type="chain" id="PRO_5046434127" evidence="1">
    <location>
        <begin position="21"/>
        <end position="116"/>
    </location>
</feature>
<dbReference type="RefSeq" id="WP_163132160.1">
    <property type="nucleotide sequence ID" value="NZ_JAYDYW010000006.1"/>
</dbReference>
<sequence length="116" mass="12771">MKLKHIVSAAVILLSSHASVANESIDSSELPALKNYAFAACMYHIQAKIDPTPAATLNGLREEMEVFYQYSVLPTEHFEAVYAEAEAGAKNIPPSGSIRYCISWLQEDKVEQILAN</sequence>
<keyword evidence="3" id="KW-1185">Reference proteome</keyword>
<accession>A0ABU7G3K7</accession>
<organism evidence="2 3">
    <name type="scientific">Agarivorans aestuarii</name>
    <dbReference type="NCBI Taxonomy" id="1563703"/>
    <lineage>
        <taxon>Bacteria</taxon>
        <taxon>Pseudomonadati</taxon>
        <taxon>Pseudomonadota</taxon>
        <taxon>Gammaproteobacteria</taxon>
        <taxon>Alteromonadales</taxon>
        <taxon>Alteromonadaceae</taxon>
        <taxon>Agarivorans</taxon>
    </lineage>
</organism>
<keyword evidence="1" id="KW-0732">Signal</keyword>
<comment type="caution">
    <text evidence="2">The sequence shown here is derived from an EMBL/GenBank/DDBJ whole genome shotgun (WGS) entry which is preliminary data.</text>
</comment>
<evidence type="ECO:0000313" key="2">
    <source>
        <dbReference type="EMBL" id="MEE1673913.1"/>
    </source>
</evidence>